<dbReference type="PANTHER" id="PTHR43280">
    <property type="entry name" value="ARAC-FAMILY TRANSCRIPTIONAL REGULATOR"/>
    <property type="match status" value="1"/>
</dbReference>
<name>A0A9D2LVP7_9FIRM</name>
<evidence type="ECO:0000256" key="1">
    <source>
        <dbReference type="ARBA" id="ARBA00023015"/>
    </source>
</evidence>
<evidence type="ECO:0000256" key="3">
    <source>
        <dbReference type="ARBA" id="ARBA00023163"/>
    </source>
</evidence>
<dbReference type="PROSITE" id="PS00041">
    <property type="entry name" value="HTH_ARAC_FAMILY_1"/>
    <property type="match status" value="1"/>
</dbReference>
<gene>
    <name evidence="5" type="ORF">IAA06_15015</name>
</gene>
<dbReference type="GO" id="GO:0043565">
    <property type="term" value="F:sequence-specific DNA binding"/>
    <property type="evidence" value="ECO:0007669"/>
    <property type="project" value="InterPro"/>
</dbReference>
<organism evidence="5 6">
    <name type="scientific">Candidatus Blautia faecavium</name>
    <dbReference type="NCBI Taxonomy" id="2838487"/>
    <lineage>
        <taxon>Bacteria</taxon>
        <taxon>Bacillati</taxon>
        <taxon>Bacillota</taxon>
        <taxon>Clostridia</taxon>
        <taxon>Lachnospirales</taxon>
        <taxon>Lachnospiraceae</taxon>
        <taxon>Blautia</taxon>
    </lineage>
</organism>
<evidence type="ECO:0000313" key="5">
    <source>
        <dbReference type="EMBL" id="HJB30083.1"/>
    </source>
</evidence>
<dbReference type="InterPro" id="IPR018062">
    <property type="entry name" value="HTH_AraC-typ_CS"/>
</dbReference>
<evidence type="ECO:0000259" key="4">
    <source>
        <dbReference type="PROSITE" id="PS01124"/>
    </source>
</evidence>
<dbReference type="Gene3D" id="1.10.10.60">
    <property type="entry name" value="Homeodomain-like"/>
    <property type="match status" value="2"/>
</dbReference>
<dbReference type="Pfam" id="PF02311">
    <property type="entry name" value="AraC_binding"/>
    <property type="match status" value="1"/>
</dbReference>
<dbReference type="InterPro" id="IPR003313">
    <property type="entry name" value="AraC-bd"/>
</dbReference>
<dbReference type="Gene3D" id="2.60.120.280">
    <property type="entry name" value="Regulatory protein AraC"/>
    <property type="match status" value="1"/>
</dbReference>
<feature type="non-terminal residue" evidence="5">
    <location>
        <position position="1"/>
    </location>
</feature>
<keyword evidence="3" id="KW-0804">Transcription</keyword>
<dbReference type="PROSITE" id="PS01124">
    <property type="entry name" value="HTH_ARAC_FAMILY_2"/>
    <property type="match status" value="1"/>
</dbReference>
<dbReference type="Pfam" id="PF12833">
    <property type="entry name" value="HTH_18"/>
    <property type="match status" value="1"/>
</dbReference>
<sequence>PSQAVRQKFFYVQEVGYFETTPPYFTERQNLNSYLIVYTLSGKGELRYNHKKYMVYPGQAFYINCIPHHWYACADNSGWDILWLHFNGVTAHGYYDEFSKNQFSIVKFDDTFFIESTMRRILSLTIKKDIHSEIISSNLIVNLLTELIIRNNDKSLALSFMPDYIKTTLKELEKHFLEPFSLENLAASIGVSKYHLSREFKKYIGTTLNEYVITLRLNYAKELLRYTQNSVGDIAFACGINQVSHFINLFKSREGMTPLQYRKEWYVQTN</sequence>
<dbReference type="SUPFAM" id="SSF51215">
    <property type="entry name" value="Regulatory protein AraC"/>
    <property type="match status" value="1"/>
</dbReference>
<proteinExistence type="predicted"/>
<feature type="domain" description="HTH araC/xylS-type" evidence="4">
    <location>
        <begin position="166"/>
        <end position="264"/>
    </location>
</feature>
<comment type="caution">
    <text evidence="5">The sequence shown here is derived from an EMBL/GenBank/DDBJ whole genome shotgun (WGS) entry which is preliminary data.</text>
</comment>
<evidence type="ECO:0000256" key="2">
    <source>
        <dbReference type="ARBA" id="ARBA00023125"/>
    </source>
</evidence>
<dbReference type="SMART" id="SM00342">
    <property type="entry name" value="HTH_ARAC"/>
    <property type="match status" value="1"/>
</dbReference>
<keyword evidence="2" id="KW-0238">DNA-binding</keyword>
<dbReference type="Proteomes" id="UP000823842">
    <property type="component" value="Unassembled WGS sequence"/>
</dbReference>
<dbReference type="EMBL" id="DWYZ01000287">
    <property type="protein sequence ID" value="HJB30083.1"/>
    <property type="molecule type" value="Genomic_DNA"/>
</dbReference>
<accession>A0A9D2LVP7</accession>
<keyword evidence="1" id="KW-0805">Transcription regulation</keyword>
<dbReference type="InterPro" id="IPR037923">
    <property type="entry name" value="HTH-like"/>
</dbReference>
<dbReference type="PANTHER" id="PTHR43280:SF2">
    <property type="entry name" value="HTH-TYPE TRANSCRIPTIONAL REGULATOR EXSA"/>
    <property type="match status" value="1"/>
</dbReference>
<reference evidence="5" key="2">
    <citation type="submission" date="2021-04" db="EMBL/GenBank/DDBJ databases">
        <authorList>
            <person name="Gilroy R."/>
        </authorList>
    </citation>
    <scope>NUCLEOTIDE SEQUENCE</scope>
    <source>
        <strain evidence="5">ChiSjej1B19-5720</strain>
    </source>
</reference>
<dbReference type="InterPro" id="IPR009057">
    <property type="entry name" value="Homeodomain-like_sf"/>
</dbReference>
<reference evidence="5" key="1">
    <citation type="journal article" date="2021" name="PeerJ">
        <title>Extensive microbial diversity within the chicken gut microbiome revealed by metagenomics and culture.</title>
        <authorList>
            <person name="Gilroy R."/>
            <person name="Ravi A."/>
            <person name="Getino M."/>
            <person name="Pursley I."/>
            <person name="Horton D.L."/>
            <person name="Alikhan N.F."/>
            <person name="Baker D."/>
            <person name="Gharbi K."/>
            <person name="Hall N."/>
            <person name="Watson M."/>
            <person name="Adriaenssens E.M."/>
            <person name="Foster-Nyarko E."/>
            <person name="Jarju S."/>
            <person name="Secka A."/>
            <person name="Antonio M."/>
            <person name="Oren A."/>
            <person name="Chaudhuri R.R."/>
            <person name="La Ragione R."/>
            <person name="Hildebrand F."/>
            <person name="Pallen M.J."/>
        </authorList>
    </citation>
    <scope>NUCLEOTIDE SEQUENCE</scope>
    <source>
        <strain evidence="5">ChiSjej1B19-5720</strain>
    </source>
</reference>
<dbReference type="GO" id="GO:0003700">
    <property type="term" value="F:DNA-binding transcription factor activity"/>
    <property type="evidence" value="ECO:0007669"/>
    <property type="project" value="InterPro"/>
</dbReference>
<evidence type="ECO:0000313" key="6">
    <source>
        <dbReference type="Proteomes" id="UP000823842"/>
    </source>
</evidence>
<dbReference type="AlphaFoldDB" id="A0A9D2LVP7"/>
<dbReference type="SUPFAM" id="SSF46689">
    <property type="entry name" value="Homeodomain-like"/>
    <property type="match status" value="2"/>
</dbReference>
<dbReference type="InterPro" id="IPR018060">
    <property type="entry name" value="HTH_AraC"/>
</dbReference>
<protein>
    <submittedName>
        <fullName evidence="5">AraC family transcriptional regulator</fullName>
    </submittedName>
</protein>